<gene>
    <name evidence="2" type="ORF">SAMN05421877_10674</name>
</gene>
<evidence type="ECO:0000313" key="2">
    <source>
        <dbReference type="EMBL" id="SEG25837.1"/>
    </source>
</evidence>
<dbReference type="InterPro" id="IPR018060">
    <property type="entry name" value="HTH_AraC"/>
</dbReference>
<dbReference type="OrthoDB" id="5295174at2"/>
<evidence type="ECO:0000313" key="3">
    <source>
        <dbReference type="Proteomes" id="UP000236731"/>
    </source>
</evidence>
<accession>A0A1H5YQL1</accession>
<name>A0A1H5YQL1_9SPHI</name>
<proteinExistence type="predicted"/>
<protein>
    <submittedName>
        <fullName evidence="2">Helix-turn-helix domain-containing protein</fullName>
    </submittedName>
</protein>
<dbReference type="GO" id="GO:0043565">
    <property type="term" value="F:sequence-specific DNA binding"/>
    <property type="evidence" value="ECO:0007669"/>
    <property type="project" value="InterPro"/>
</dbReference>
<dbReference type="PROSITE" id="PS01124">
    <property type="entry name" value="HTH_ARAC_FAMILY_2"/>
    <property type="match status" value="1"/>
</dbReference>
<dbReference type="GO" id="GO:0003700">
    <property type="term" value="F:DNA-binding transcription factor activity"/>
    <property type="evidence" value="ECO:0007669"/>
    <property type="project" value="InterPro"/>
</dbReference>
<dbReference type="EMBL" id="FNUT01000006">
    <property type="protein sequence ID" value="SEG25837.1"/>
    <property type="molecule type" value="Genomic_DNA"/>
</dbReference>
<keyword evidence="3" id="KW-1185">Reference proteome</keyword>
<sequence>MSNQIVSIKKEYMNQETEMRILKALVDWESQKFFLNPACSITSTSKEIGCNTKYLSFVVNKNKNMDFPNYVNNLRLEYLNQYLREVEEARNFKLTYLAAISGFSSYGKFAKCIKDRTGYSPTQFIVFFDHKTA</sequence>
<dbReference type="AlphaFoldDB" id="A0A1H5YQL1"/>
<dbReference type="Proteomes" id="UP000236731">
    <property type="component" value="Unassembled WGS sequence"/>
</dbReference>
<reference evidence="3" key="1">
    <citation type="submission" date="2016-10" db="EMBL/GenBank/DDBJ databases">
        <authorList>
            <person name="Varghese N."/>
            <person name="Submissions S."/>
        </authorList>
    </citation>
    <scope>NUCLEOTIDE SEQUENCE [LARGE SCALE GENOMIC DNA]</scope>
    <source>
        <strain evidence="3">DSM 22361</strain>
    </source>
</reference>
<dbReference type="Gene3D" id="1.10.10.60">
    <property type="entry name" value="Homeodomain-like"/>
    <property type="match status" value="1"/>
</dbReference>
<evidence type="ECO:0000259" key="1">
    <source>
        <dbReference type="PROSITE" id="PS01124"/>
    </source>
</evidence>
<organism evidence="2 3">
    <name type="scientific">Sphingobacterium lactis</name>
    <dbReference type="NCBI Taxonomy" id="797291"/>
    <lineage>
        <taxon>Bacteria</taxon>
        <taxon>Pseudomonadati</taxon>
        <taxon>Bacteroidota</taxon>
        <taxon>Sphingobacteriia</taxon>
        <taxon>Sphingobacteriales</taxon>
        <taxon>Sphingobacteriaceae</taxon>
        <taxon>Sphingobacterium</taxon>
    </lineage>
</organism>
<feature type="domain" description="HTH araC/xylS-type" evidence="1">
    <location>
        <begin position="19"/>
        <end position="127"/>
    </location>
</feature>
<dbReference type="SMART" id="SM00342">
    <property type="entry name" value="HTH_ARAC"/>
    <property type="match status" value="1"/>
</dbReference>
<dbReference type="RefSeq" id="WP_103906252.1">
    <property type="nucleotide sequence ID" value="NZ_CP049246.1"/>
</dbReference>
<dbReference type="Pfam" id="PF12833">
    <property type="entry name" value="HTH_18"/>
    <property type="match status" value="1"/>
</dbReference>